<dbReference type="SUPFAM" id="SSF49299">
    <property type="entry name" value="PKD domain"/>
    <property type="match status" value="1"/>
</dbReference>
<dbReference type="Gene3D" id="2.60.40.10">
    <property type="entry name" value="Immunoglobulins"/>
    <property type="match status" value="1"/>
</dbReference>
<dbReference type="Pfam" id="PF18911">
    <property type="entry name" value="PKD_4"/>
    <property type="match status" value="1"/>
</dbReference>
<dbReference type="SMART" id="SM00089">
    <property type="entry name" value="PKD"/>
    <property type="match status" value="1"/>
</dbReference>
<dbReference type="Proteomes" id="UP000294752">
    <property type="component" value="Unassembled WGS sequence"/>
</dbReference>
<dbReference type="AlphaFoldDB" id="A0A4R7CXE8"/>
<comment type="caution">
    <text evidence="2">The sequence shown here is derived from an EMBL/GenBank/DDBJ whole genome shotgun (WGS) entry which is preliminary data.</text>
</comment>
<proteinExistence type="predicted"/>
<organism evidence="2 3">
    <name type="scientific">Sphingobacterium paludis</name>
    <dbReference type="NCBI Taxonomy" id="1476465"/>
    <lineage>
        <taxon>Bacteria</taxon>
        <taxon>Pseudomonadati</taxon>
        <taxon>Bacteroidota</taxon>
        <taxon>Sphingobacteriia</taxon>
        <taxon>Sphingobacteriales</taxon>
        <taxon>Sphingobacteriaceae</taxon>
        <taxon>Sphingobacterium</taxon>
    </lineage>
</organism>
<dbReference type="InterPro" id="IPR022409">
    <property type="entry name" value="PKD/Chitinase_dom"/>
</dbReference>
<evidence type="ECO:0000259" key="1">
    <source>
        <dbReference type="PROSITE" id="PS50093"/>
    </source>
</evidence>
<reference evidence="2 3" key="1">
    <citation type="submission" date="2019-03" db="EMBL/GenBank/DDBJ databases">
        <title>Genomic Encyclopedia of Type Strains, Phase III (KMG-III): the genomes of soil and plant-associated and newly described type strains.</title>
        <authorList>
            <person name="Whitman W."/>
        </authorList>
    </citation>
    <scope>NUCLEOTIDE SEQUENCE [LARGE SCALE GENOMIC DNA]</scope>
    <source>
        <strain evidence="2 3">CGMCC 1.12801</strain>
    </source>
</reference>
<evidence type="ECO:0000313" key="3">
    <source>
        <dbReference type="Proteomes" id="UP000294752"/>
    </source>
</evidence>
<dbReference type="InterPro" id="IPR000601">
    <property type="entry name" value="PKD_dom"/>
</dbReference>
<dbReference type="PROSITE" id="PS51257">
    <property type="entry name" value="PROKAR_LIPOPROTEIN"/>
    <property type="match status" value="1"/>
</dbReference>
<name>A0A4R7CXE8_9SPHI</name>
<accession>A0A4R7CXE8</accession>
<dbReference type="EMBL" id="SNZV01000005">
    <property type="protein sequence ID" value="TDS13203.1"/>
    <property type="molecule type" value="Genomic_DNA"/>
</dbReference>
<sequence length="115" mass="12216">MKLLKLILPMAFIGLSSCGKTEESIVDCLGESFLTNVEHSASAENVKTINFTVGHSGEQQLNNSIKWNFGDGAQQTVTGKSANHTYAQAGVYNAIATVTTSGGCTFDVKETVNVQ</sequence>
<keyword evidence="3" id="KW-1185">Reference proteome</keyword>
<dbReference type="CDD" id="cd00146">
    <property type="entry name" value="PKD"/>
    <property type="match status" value="1"/>
</dbReference>
<gene>
    <name evidence="2" type="ORF">B0I21_105337</name>
</gene>
<protein>
    <submittedName>
        <fullName evidence="2">PKD domain-containing protein</fullName>
    </submittedName>
</protein>
<dbReference type="PROSITE" id="PS50093">
    <property type="entry name" value="PKD"/>
    <property type="match status" value="1"/>
</dbReference>
<dbReference type="RefSeq" id="WP_133640682.1">
    <property type="nucleotide sequence ID" value="NZ_SNZV01000005.1"/>
</dbReference>
<evidence type="ECO:0000313" key="2">
    <source>
        <dbReference type="EMBL" id="TDS13203.1"/>
    </source>
</evidence>
<dbReference type="InterPro" id="IPR035986">
    <property type="entry name" value="PKD_dom_sf"/>
</dbReference>
<feature type="domain" description="PKD" evidence="1">
    <location>
        <begin position="48"/>
        <end position="115"/>
    </location>
</feature>
<dbReference type="OrthoDB" id="1150003at2"/>
<dbReference type="InterPro" id="IPR013783">
    <property type="entry name" value="Ig-like_fold"/>
</dbReference>